<feature type="domain" description="Polysaccharide pyruvyl transferase" evidence="1">
    <location>
        <begin position="4"/>
        <end position="110"/>
    </location>
</feature>
<dbReference type="AlphaFoldDB" id="A0AAD8YKL6"/>
<dbReference type="InterPro" id="IPR007345">
    <property type="entry name" value="Polysacch_pyruvyl_Trfase"/>
</dbReference>
<protein>
    <recommendedName>
        <fullName evidence="1">Polysaccharide pyruvyl transferase domain-containing protein</fullName>
    </recommendedName>
</protein>
<evidence type="ECO:0000259" key="1">
    <source>
        <dbReference type="Pfam" id="PF04230"/>
    </source>
</evidence>
<dbReference type="EMBL" id="JATAAI010000003">
    <property type="protein sequence ID" value="KAK1747070.1"/>
    <property type="molecule type" value="Genomic_DNA"/>
</dbReference>
<gene>
    <name evidence="2" type="ORF">QTG54_002414</name>
</gene>
<evidence type="ECO:0000313" key="2">
    <source>
        <dbReference type="EMBL" id="KAK1747070.1"/>
    </source>
</evidence>
<evidence type="ECO:0000313" key="3">
    <source>
        <dbReference type="Proteomes" id="UP001224775"/>
    </source>
</evidence>
<comment type="caution">
    <text evidence="2">The sequence shown here is derived from an EMBL/GenBank/DDBJ whole genome shotgun (WGS) entry which is preliminary data.</text>
</comment>
<dbReference type="Proteomes" id="UP001224775">
    <property type="component" value="Unassembled WGS sequence"/>
</dbReference>
<sequence>MTFGDPGFLLPTLFPELLLHQSPGNDTNATMDMESSEFCFVYHAKDAGRIYQHFANQDNSEENSNKVLLIDPLQPWQDILKILQTCKRVAASSLHGIILADSMGIPSLWFQFARGKYSSYSEGYFKYQDYFLSIGREGANKMAPIVDTNQVFDISRYSAPLPTQDREAIANRLLASFPYNEFVKTKTRSSD</sequence>
<accession>A0AAD8YKL6</accession>
<reference evidence="2" key="1">
    <citation type="submission" date="2023-06" db="EMBL/GenBank/DDBJ databases">
        <title>Survivors Of The Sea: Transcriptome response of Skeletonema marinoi to long-term dormancy.</title>
        <authorList>
            <person name="Pinder M.I.M."/>
            <person name="Kourtchenko O."/>
            <person name="Robertson E.K."/>
            <person name="Larsson T."/>
            <person name="Maumus F."/>
            <person name="Osuna-Cruz C.M."/>
            <person name="Vancaester E."/>
            <person name="Stenow R."/>
            <person name="Vandepoele K."/>
            <person name="Ploug H."/>
            <person name="Bruchert V."/>
            <person name="Godhe A."/>
            <person name="Topel M."/>
        </authorList>
    </citation>
    <scope>NUCLEOTIDE SEQUENCE</scope>
    <source>
        <strain evidence="2">R05AC</strain>
    </source>
</reference>
<proteinExistence type="predicted"/>
<keyword evidence="3" id="KW-1185">Reference proteome</keyword>
<name>A0AAD8YKL6_9STRA</name>
<organism evidence="2 3">
    <name type="scientific">Skeletonema marinoi</name>
    <dbReference type="NCBI Taxonomy" id="267567"/>
    <lineage>
        <taxon>Eukaryota</taxon>
        <taxon>Sar</taxon>
        <taxon>Stramenopiles</taxon>
        <taxon>Ochrophyta</taxon>
        <taxon>Bacillariophyta</taxon>
        <taxon>Coscinodiscophyceae</taxon>
        <taxon>Thalassiosirophycidae</taxon>
        <taxon>Thalassiosirales</taxon>
        <taxon>Skeletonemataceae</taxon>
        <taxon>Skeletonema</taxon>
        <taxon>Skeletonema marinoi-dohrnii complex</taxon>
    </lineage>
</organism>
<dbReference type="Pfam" id="PF04230">
    <property type="entry name" value="PS_pyruv_trans"/>
    <property type="match status" value="1"/>
</dbReference>